<keyword evidence="2" id="KW-1185">Reference proteome</keyword>
<accession>A0A4C1U5N4</accession>
<evidence type="ECO:0000313" key="2">
    <source>
        <dbReference type="Proteomes" id="UP000299102"/>
    </source>
</evidence>
<evidence type="ECO:0008006" key="3">
    <source>
        <dbReference type="Google" id="ProtNLM"/>
    </source>
</evidence>
<proteinExistence type="predicted"/>
<sequence>MARPAVVVQWNNQSVRRHKFDLIFLLQKYSPTVAAVSETWLRPGNQFRVPGFICLRDRSVMDTAVLMCLLEIILPFPRPHFLSQAMLSLVDDMFPLKKHSVVGISSPPWWDQEYTRAVRREEELKFYTVETCPRKTLSTFLSLDALFSVCELNLVLSSLKDSAPGIDGIPYCFLINASEQKNTDYNPNIKKQTESRRPCLHIARLFCPLLWQILLNTFVKKRLEWNGKSRSLLANFQYGFRKDRSTIDSLSIFTSDIRVSLFQRKSVTATVLYVSSAYDNVQLPILITSFISRRC</sequence>
<evidence type="ECO:0000313" key="1">
    <source>
        <dbReference type="EMBL" id="GBP21427.1"/>
    </source>
</evidence>
<organism evidence="1 2">
    <name type="scientific">Eumeta variegata</name>
    <name type="common">Bagworm moth</name>
    <name type="synonym">Eumeta japonica</name>
    <dbReference type="NCBI Taxonomy" id="151549"/>
    <lineage>
        <taxon>Eukaryota</taxon>
        <taxon>Metazoa</taxon>
        <taxon>Ecdysozoa</taxon>
        <taxon>Arthropoda</taxon>
        <taxon>Hexapoda</taxon>
        <taxon>Insecta</taxon>
        <taxon>Pterygota</taxon>
        <taxon>Neoptera</taxon>
        <taxon>Endopterygota</taxon>
        <taxon>Lepidoptera</taxon>
        <taxon>Glossata</taxon>
        <taxon>Ditrysia</taxon>
        <taxon>Tineoidea</taxon>
        <taxon>Psychidae</taxon>
        <taxon>Oiketicinae</taxon>
        <taxon>Eumeta</taxon>
    </lineage>
</organism>
<reference evidence="1 2" key="1">
    <citation type="journal article" date="2019" name="Commun. Biol.">
        <title>The bagworm genome reveals a unique fibroin gene that provides high tensile strength.</title>
        <authorList>
            <person name="Kono N."/>
            <person name="Nakamura H."/>
            <person name="Ohtoshi R."/>
            <person name="Tomita M."/>
            <person name="Numata K."/>
            <person name="Arakawa K."/>
        </authorList>
    </citation>
    <scope>NUCLEOTIDE SEQUENCE [LARGE SCALE GENOMIC DNA]</scope>
</reference>
<name>A0A4C1U5N4_EUMVA</name>
<protein>
    <recommendedName>
        <fullName evidence="3">Reverse transcriptase domain-containing protein</fullName>
    </recommendedName>
</protein>
<dbReference type="EMBL" id="BGZK01000128">
    <property type="protein sequence ID" value="GBP21427.1"/>
    <property type="molecule type" value="Genomic_DNA"/>
</dbReference>
<dbReference type="Proteomes" id="UP000299102">
    <property type="component" value="Unassembled WGS sequence"/>
</dbReference>
<comment type="caution">
    <text evidence="1">The sequence shown here is derived from an EMBL/GenBank/DDBJ whole genome shotgun (WGS) entry which is preliminary data.</text>
</comment>
<dbReference type="AlphaFoldDB" id="A0A4C1U5N4"/>
<gene>
    <name evidence="1" type="ORF">EVAR_12028_1</name>
</gene>
<dbReference type="OrthoDB" id="8058536at2759"/>